<dbReference type="PROSITE" id="PS50088">
    <property type="entry name" value="ANK_REPEAT"/>
    <property type="match status" value="5"/>
</dbReference>
<keyword evidence="1" id="KW-0677">Repeat</keyword>
<feature type="repeat" description="ANK" evidence="3">
    <location>
        <begin position="224"/>
        <end position="256"/>
    </location>
</feature>
<feature type="repeat" description="ANK" evidence="3">
    <location>
        <begin position="49"/>
        <end position="83"/>
    </location>
</feature>
<dbReference type="EMBL" id="CP027845">
    <property type="protein sequence ID" value="AVP87055.1"/>
    <property type="molecule type" value="Genomic_DNA"/>
</dbReference>
<evidence type="ECO:0000313" key="4">
    <source>
        <dbReference type="EMBL" id="AVP87055.1"/>
    </source>
</evidence>
<dbReference type="PROSITE" id="PS50297">
    <property type="entry name" value="ANK_REP_REGION"/>
    <property type="match status" value="5"/>
</dbReference>
<accession>A0A2P1P732</accession>
<name>A0A2P1P732_9RICK</name>
<proteinExistence type="predicted"/>
<dbReference type="AlphaFoldDB" id="A0A2P1P732"/>
<dbReference type="KEGG" id="ptc:phytr_940"/>
<protein>
    <submittedName>
        <fullName evidence="4">Ankyrin repeat protein</fullName>
    </submittedName>
</protein>
<organism evidence="4 5">
    <name type="scientific">Candidatus Phycorickettsia trachydisci</name>
    <dbReference type="NCBI Taxonomy" id="2115978"/>
    <lineage>
        <taxon>Bacteria</taxon>
        <taxon>Pseudomonadati</taxon>
        <taxon>Pseudomonadota</taxon>
        <taxon>Alphaproteobacteria</taxon>
        <taxon>Rickettsiales</taxon>
        <taxon>Rickettsiaceae</taxon>
        <taxon>Candidatus Phycorickettsia</taxon>
    </lineage>
</organism>
<keyword evidence="2 3" id="KW-0040">ANK repeat</keyword>
<dbReference type="PANTHER" id="PTHR24123">
    <property type="entry name" value="ANKYRIN REPEAT-CONTAINING"/>
    <property type="match status" value="1"/>
</dbReference>
<evidence type="ECO:0000256" key="2">
    <source>
        <dbReference type="ARBA" id="ARBA00023043"/>
    </source>
</evidence>
<feature type="repeat" description="ANK" evidence="3">
    <location>
        <begin position="117"/>
        <end position="152"/>
    </location>
</feature>
<dbReference type="Pfam" id="PF13857">
    <property type="entry name" value="Ank_5"/>
    <property type="match status" value="1"/>
</dbReference>
<dbReference type="Proteomes" id="UP000241762">
    <property type="component" value="Chromosome"/>
</dbReference>
<dbReference type="InterPro" id="IPR036770">
    <property type="entry name" value="Ankyrin_rpt-contain_sf"/>
</dbReference>
<dbReference type="Pfam" id="PF12796">
    <property type="entry name" value="Ank_2"/>
    <property type="match status" value="2"/>
</dbReference>
<gene>
    <name evidence="4" type="ORF">phytr_940</name>
</gene>
<dbReference type="PANTHER" id="PTHR24123:SF33">
    <property type="entry name" value="PROTEIN HOS4"/>
    <property type="match status" value="1"/>
</dbReference>
<keyword evidence="5" id="KW-1185">Reference proteome</keyword>
<dbReference type="SUPFAM" id="SSF48403">
    <property type="entry name" value="Ankyrin repeat"/>
    <property type="match status" value="1"/>
</dbReference>
<dbReference type="InterPro" id="IPR002110">
    <property type="entry name" value="Ankyrin_rpt"/>
</dbReference>
<evidence type="ECO:0000256" key="3">
    <source>
        <dbReference type="PROSITE-ProRule" id="PRU00023"/>
    </source>
</evidence>
<dbReference type="InterPro" id="IPR051165">
    <property type="entry name" value="Multifunctional_ANK_Repeat"/>
</dbReference>
<dbReference type="Gene3D" id="1.25.40.20">
    <property type="entry name" value="Ankyrin repeat-containing domain"/>
    <property type="match status" value="2"/>
</dbReference>
<reference evidence="4 5" key="1">
    <citation type="submission" date="2018-03" db="EMBL/GenBank/DDBJ databases">
        <title>A gene transfer event suggests a long-term partnership between eustigmatophyte algae and a novel lineage of endosymbiotic bacteria.</title>
        <authorList>
            <person name="Yurchenko T."/>
            <person name="Sevcikova T."/>
            <person name="Pribyl P."/>
            <person name="El Karkouri K."/>
            <person name="Klimes V."/>
            <person name="Amaral R."/>
            <person name="Zbrankova V."/>
            <person name="Kim E."/>
            <person name="Raoult D."/>
            <person name="Santos L.M.A."/>
            <person name="Elias M."/>
        </authorList>
    </citation>
    <scope>NUCLEOTIDE SEQUENCE [LARGE SCALE GENOMIC DNA]</scope>
    <source>
        <strain evidence="4">CCALA 838</strain>
    </source>
</reference>
<dbReference type="OrthoDB" id="7164484at2"/>
<sequence length="493" mass="55233">MTNHSQDNNSIQKVNKKLFKAIKARSISKNEIKELVEKQGADVNAKDDTGSTALHEVVKHFFNSENIIDYLIKKGANPNAKDQDDLTPLQQAIKVGNCKIAQYLIDQGADFEVKDQDGFTPLQQLITERSSDVLYLDQYLLKKGADVNTKDNRESTPLHKAAYFHNSQLASQIISLGADVNAKDNQASTPLHELAKRSVYNLGSSNIFSVLVNAKAKIDESDNEGFTPLLRAAQSDNAAMMNGLLSCGANITATNNRGESILDIAVKNQNDNIISVLLTQNIEELNIPSDSSYLFALLRANGKDSIHPPKALSNLKLIQEAYENLPDTDWRKHRLLEEIETQQTTLLEELDKYKVYEYYLKQPPQKIYENKGSTFNFIEGKYVPLDLIYARQKVGWSEFKLLKEEHIARFKDSDLSINKAQEDYTNSQSITFQVPDQATFSPFALIPLLRPFVSWLTSKISAPYVADTSSEPTVKVDTPNIGEATEQLGEIEL</sequence>
<feature type="repeat" description="ANK" evidence="3">
    <location>
        <begin position="153"/>
        <end position="185"/>
    </location>
</feature>
<dbReference type="RefSeq" id="WP_106873933.1">
    <property type="nucleotide sequence ID" value="NZ_CP027845.1"/>
</dbReference>
<dbReference type="SMART" id="SM00248">
    <property type="entry name" value="ANK"/>
    <property type="match status" value="7"/>
</dbReference>
<evidence type="ECO:0000256" key="1">
    <source>
        <dbReference type="ARBA" id="ARBA00022737"/>
    </source>
</evidence>
<feature type="repeat" description="ANK" evidence="3">
    <location>
        <begin position="84"/>
        <end position="116"/>
    </location>
</feature>
<evidence type="ECO:0000313" key="5">
    <source>
        <dbReference type="Proteomes" id="UP000241762"/>
    </source>
</evidence>